<evidence type="ECO:0000256" key="1">
    <source>
        <dbReference type="ARBA" id="ARBA00003294"/>
    </source>
</evidence>
<dbReference type="InterPro" id="IPR020625">
    <property type="entry name" value="Schiff_base-form_aldolases_AS"/>
</dbReference>
<dbReference type="CDD" id="cd00950">
    <property type="entry name" value="DHDPS"/>
    <property type="match status" value="1"/>
</dbReference>
<comment type="catalytic activity">
    <reaction evidence="11 12">
        <text>L-aspartate 4-semialdehyde + pyruvate = (2S,4S)-4-hydroxy-2,3,4,5-tetrahydrodipicolinate + H2O + H(+)</text>
        <dbReference type="Rhea" id="RHEA:34171"/>
        <dbReference type="ChEBI" id="CHEBI:15361"/>
        <dbReference type="ChEBI" id="CHEBI:15377"/>
        <dbReference type="ChEBI" id="CHEBI:15378"/>
        <dbReference type="ChEBI" id="CHEBI:67139"/>
        <dbReference type="ChEBI" id="CHEBI:537519"/>
        <dbReference type="EC" id="4.3.3.7"/>
    </reaction>
</comment>
<comment type="caution">
    <text evidence="12">Was originally thought to be a dihydrodipicolinate synthase (DHDPS), catalyzing the condensation of (S)-aspartate-beta-semialdehyde [(S)-ASA] and pyruvate to dihydrodipicolinate (DHDP). However, it was shown in E.coli that the product of the enzymatic reaction is not dihydrodipicolinate but in fact (4S)-4-hydroxy-2,3,4,5-tetrahydro-(2S)-dipicolinic acid (HTPA), and that the consecutive dehydration reaction leading to DHDP is not spontaneous but catalyzed by DapB.</text>
</comment>
<dbReference type="RefSeq" id="WP_378391280.1">
    <property type="nucleotide sequence ID" value="NZ_JBHLWM010000008.1"/>
</dbReference>
<dbReference type="EC" id="4.3.3.7" evidence="4 12"/>
<feature type="active site" description="Schiff-base intermediate with substrate" evidence="12">
    <location>
        <position position="166"/>
    </location>
</feature>
<feature type="active site" description="Proton donor/acceptor" evidence="12">
    <location>
        <position position="138"/>
    </location>
</feature>
<dbReference type="PIRSF" id="PIRSF001365">
    <property type="entry name" value="DHDPS"/>
    <property type="match status" value="1"/>
</dbReference>
<evidence type="ECO:0000256" key="6">
    <source>
        <dbReference type="ARBA" id="ARBA00022605"/>
    </source>
</evidence>
<sequence length="297" mass="31884">MAAKANFRGSFTAMVTPFKKDGSLDEQAFRDLVNWQIEEGTHGLVPVGTTGESPTLSHDEHNKVVEWCVQEAKGRVPVIAGAGSNSTREAVELAKHAEKAGAQAVLVVTPYYNKPTQEGMYHHFKAVNDAIGIPIIIYNIPPRSVVDMSVETMSRLYELKNIAGVKDATANLGRVSQQRHAMGADFLQLSGEDMTALAYMAAGGHGCISVVSNVAPKLCSDLMGAVFAGDYAGALKIQDRLVPLHDAVFKEPGVAGAKHGLTLLDRIQEEVRLPLMKVTEPTGKVIRAAMMHAGLLN</sequence>
<reference evidence="14 15" key="1">
    <citation type="submission" date="2024-09" db="EMBL/GenBank/DDBJ databases">
        <authorList>
            <person name="Sun Q."/>
            <person name="Mori K."/>
        </authorList>
    </citation>
    <scope>NUCLEOTIDE SEQUENCE [LARGE SCALE GENOMIC DNA]</scope>
    <source>
        <strain evidence="14 15">KCTC 23279</strain>
    </source>
</reference>
<comment type="subcellular location">
    <subcellularLocation>
        <location evidence="12">Cytoplasm</location>
    </subcellularLocation>
</comment>
<dbReference type="NCBIfam" id="TIGR00674">
    <property type="entry name" value="dapA"/>
    <property type="match status" value="1"/>
</dbReference>
<protein>
    <recommendedName>
        <fullName evidence="4 12">4-hydroxy-tetrahydrodipicolinate synthase</fullName>
        <shortName evidence="12">HTPA synthase</shortName>
        <ecNumber evidence="4 12">4.3.3.7</ecNumber>
    </recommendedName>
</protein>
<name>A0ABV6EXE7_9BRAD</name>
<feature type="binding site" evidence="12">
    <location>
        <position position="208"/>
    </location>
    <ligand>
        <name>pyruvate</name>
        <dbReference type="ChEBI" id="CHEBI:15361"/>
    </ligand>
</feature>
<dbReference type="InterPro" id="IPR020624">
    <property type="entry name" value="Schiff_base-form_aldolases_CS"/>
</dbReference>
<evidence type="ECO:0000256" key="10">
    <source>
        <dbReference type="ARBA" id="ARBA00023270"/>
    </source>
</evidence>
<comment type="function">
    <text evidence="1 12">Catalyzes the condensation of (S)-aspartate-beta-semialdehyde [(S)-ASA] and pyruvate to 4-hydroxy-tetrahydrodipicolinate (HTPA).</text>
</comment>
<evidence type="ECO:0000256" key="5">
    <source>
        <dbReference type="ARBA" id="ARBA00022490"/>
    </source>
</evidence>
<dbReference type="SUPFAM" id="SSF51569">
    <property type="entry name" value="Aldolase"/>
    <property type="match status" value="1"/>
</dbReference>
<evidence type="ECO:0000256" key="12">
    <source>
        <dbReference type="HAMAP-Rule" id="MF_00418"/>
    </source>
</evidence>
<keyword evidence="7 12" id="KW-0220">Diaminopimelate biosynthesis</keyword>
<evidence type="ECO:0000256" key="7">
    <source>
        <dbReference type="ARBA" id="ARBA00022915"/>
    </source>
</evidence>
<evidence type="ECO:0000256" key="4">
    <source>
        <dbReference type="ARBA" id="ARBA00012086"/>
    </source>
</evidence>
<keyword evidence="6 12" id="KW-0028">Amino-acid biosynthesis</keyword>
<gene>
    <name evidence="12 14" type="primary">dapA</name>
    <name evidence="14" type="ORF">ACFFJ6_20520</name>
</gene>
<dbReference type="InterPro" id="IPR005263">
    <property type="entry name" value="DapA"/>
</dbReference>
<comment type="similarity">
    <text evidence="3 12 13">Belongs to the DapA family.</text>
</comment>
<comment type="subunit">
    <text evidence="12">Homotetramer; dimer of dimers.</text>
</comment>
<dbReference type="Proteomes" id="UP001589775">
    <property type="component" value="Unassembled WGS sequence"/>
</dbReference>
<keyword evidence="15" id="KW-1185">Reference proteome</keyword>
<evidence type="ECO:0000256" key="2">
    <source>
        <dbReference type="ARBA" id="ARBA00005120"/>
    </source>
</evidence>
<keyword evidence="8 12" id="KW-0457">Lysine biosynthesis</keyword>
<evidence type="ECO:0000256" key="9">
    <source>
        <dbReference type="ARBA" id="ARBA00023239"/>
    </source>
</evidence>
<evidence type="ECO:0000256" key="3">
    <source>
        <dbReference type="ARBA" id="ARBA00007592"/>
    </source>
</evidence>
<dbReference type="InterPro" id="IPR013785">
    <property type="entry name" value="Aldolase_TIM"/>
</dbReference>
<keyword evidence="5 12" id="KW-0963">Cytoplasm</keyword>
<dbReference type="Pfam" id="PF00701">
    <property type="entry name" value="DHDPS"/>
    <property type="match status" value="1"/>
</dbReference>
<dbReference type="PRINTS" id="PR00146">
    <property type="entry name" value="DHPICSNTHASE"/>
</dbReference>
<comment type="pathway">
    <text evidence="2 12">Amino-acid biosynthesis; L-lysine biosynthesis via DAP pathway; (S)-tetrahydrodipicolinate from L-aspartate: step 3/4.</text>
</comment>
<dbReference type="InterPro" id="IPR002220">
    <property type="entry name" value="DapA-like"/>
</dbReference>
<keyword evidence="10 12" id="KW-0704">Schiff base</keyword>
<organism evidence="14 15">
    <name type="scientific">Rhodopseudomonas telluris</name>
    <dbReference type="NCBI Taxonomy" id="644215"/>
    <lineage>
        <taxon>Bacteria</taxon>
        <taxon>Pseudomonadati</taxon>
        <taxon>Pseudomonadota</taxon>
        <taxon>Alphaproteobacteria</taxon>
        <taxon>Hyphomicrobiales</taxon>
        <taxon>Nitrobacteraceae</taxon>
        <taxon>Rhodopseudomonas</taxon>
    </lineage>
</organism>
<evidence type="ECO:0000256" key="13">
    <source>
        <dbReference type="PIRNR" id="PIRNR001365"/>
    </source>
</evidence>
<dbReference type="HAMAP" id="MF_00418">
    <property type="entry name" value="DapA"/>
    <property type="match status" value="1"/>
</dbReference>
<dbReference type="SMART" id="SM01130">
    <property type="entry name" value="DHDPS"/>
    <property type="match status" value="1"/>
</dbReference>
<feature type="site" description="Part of a proton relay during catalysis" evidence="12">
    <location>
        <position position="112"/>
    </location>
</feature>
<comment type="caution">
    <text evidence="14">The sequence shown here is derived from an EMBL/GenBank/DDBJ whole genome shotgun (WGS) entry which is preliminary data.</text>
</comment>
<dbReference type="PANTHER" id="PTHR12128:SF66">
    <property type="entry name" value="4-HYDROXY-2-OXOGLUTARATE ALDOLASE, MITOCHONDRIAL"/>
    <property type="match status" value="1"/>
</dbReference>
<feature type="site" description="Part of a proton relay during catalysis" evidence="12">
    <location>
        <position position="49"/>
    </location>
</feature>
<evidence type="ECO:0000313" key="14">
    <source>
        <dbReference type="EMBL" id="MFC0242885.1"/>
    </source>
</evidence>
<evidence type="ECO:0000256" key="8">
    <source>
        <dbReference type="ARBA" id="ARBA00023154"/>
    </source>
</evidence>
<feature type="binding site" evidence="12">
    <location>
        <position position="50"/>
    </location>
    <ligand>
        <name>pyruvate</name>
        <dbReference type="ChEBI" id="CHEBI:15361"/>
    </ligand>
</feature>
<dbReference type="GO" id="GO:0008840">
    <property type="term" value="F:4-hydroxy-tetrahydrodipicolinate synthase activity"/>
    <property type="evidence" value="ECO:0007669"/>
    <property type="project" value="UniProtKB-EC"/>
</dbReference>
<evidence type="ECO:0000256" key="11">
    <source>
        <dbReference type="ARBA" id="ARBA00047836"/>
    </source>
</evidence>
<evidence type="ECO:0000313" key="15">
    <source>
        <dbReference type="Proteomes" id="UP001589775"/>
    </source>
</evidence>
<dbReference type="Gene3D" id="3.20.20.70">
    <property type="entry name" value="Aldolase class I"/>
    <property type="match status" value="1"/>
</dbReference>
<accession>A0ABV6EXE7</accession>
<proteinExistence type="inferred from homology"/>
<keyword evidence="9 12" id="KW-0456">Lyase</keyword>
<dbReference type="EMBL" id="JBHLWM010000008">
    <property type="protein sequence ID" value="MFC0242885.1"/>
    <property type="molecule type" value="Genomic_DNA"/>
</dbReference>
<dbReference type="PANTHER" id="PTHR12128">
    <property type="entry name" value="DIHYDRODIPICOLINATE SYNTHASE"/>
    <property type="match status" value="1"/>
</dbReference>
<dbReference type="PROSITE" id="PS00665">
    <property type="entry name" value="DHDPS_1"/>
    <property type="match status" value="1"/>
</dbReference>
<dbReference type="PROSITE" id="PS00666">
    <property type="entry name" value="DHDPS_2"/>
    <property type="match status" value="1"/>
</dbReference>